<evidence type="ECO:0000256" key="15">
    <source>
        <dbReference type="ARBA" id="ARBA00023136"/>
    </source>
</evidence>
<dbReference type="AlphaFoldDB" id="A0AAW1L3V8"/>
<dbReference type="GO" id="GO:0005524">
    <property type="term" value="F:ATP binding"/>
    <property type="evidence" value="ECO:0007669"/>
    <property type="project" value="UniProtKB-KW"/>
</dbReference>
<dbReference type="PROSITE" id="PS51257">
    <property type="entry name" value="PROKAR_LIPOPROTEIN"/>
    <property type="match status" value="1"/>
</dbReference>
<comment type="similarity">
    <text evidence="4">In the C-terminal section; belongs to the protein kinase superfamily. Ser/Thr protein kinase family.</text>
</comment>
<keyword evidence="6" id="KW-0723">Serine/threonine-protein kinase</keyword>
<evidence type="ECO:0000256" key="3">
    <source>
        <dbReference type="ARBA" id="ARBA00008536"/>
    </source>
</evidence>
<comment type="similarity">
    <text evidence="2">Belongs to the leguminous lectin family.</text>
</comment>
<evidence type="ECO:0000256" key="10">
    <source>
        <dbReference type="ARBA" id="ARBA00022734"/>
    </source>
</evidence>
<evidence type="ECO:0000256" key="18">
    <source>
        <dbReference type="SAM" id="Phobius"/>
    </source>
</evidence>
<dbReference type="GO" id="GO:0004674">
    <property type="term" value="F:protein serine/threonine kinase activity"/>
    <property type="evidence" value="ECO:0007669"/>
    <property type="project" value="UniProtKB-KW"/>
</dbReference>
<evidence type="ECO:0000256" key="7">
    <source>
        <dbReference type="ARBA" id="ARBA00022679"/>
    </source>
</evidence>
<name>A0AAW1L3V8_SAPOF</name>
<evidence type="ECO:0000256" key="11">
    <source>
        <dbReference type="ARBA" id="ARBA00022741"/>
    </source>
</evidence>
<feature type="chain" id="PRO_5043743850" description="non-specific serine/threonine protein kinase" evidence="19">
    <location>
        <begin position="26"/>
        <end position="354"/>
    </location>
</feature>
<dbReference type="FunFam" id="2.60.120.200:FF:000051">
    <property type="entry name" value="L-type lectin-domain containing receptor kinase V.9"/>
    <property type="match status" value="1"/>
</dbReference>
<evidence type="ECO:0000256" key="16">
    <source>
        <dbReference type="ARBA" id="ARBA00023170"/>
    </source>
</evidence>
<evidence type="ECO:0000256" key="1">
    <source>
        <dbReference type="ARBA" id="ARBA00004479"/>
    </source>
</evidence>
<dbReference type="SUPFAM" id="SSF49899">
    <property type="entry name" value="Concanavalin A-like lectins/glucanases"/>
    <property type="match status" value="1"/>
</dbReference>
<dbReference type="GO" id="GO:0016020">
    <property type="term" value="C:membrane"/>
    <property type="evidence" value="ECO:0007669"/>
    <property type="project" value="UniProtKB-SubCell"/>
</dbReference>
<keyword evidence="10" id="KW-0430">Lectin</keyword>
<keyword evidence="8 18" id="KW-0812">Transmembrane</keyword>
<keyword evidence="9 19" id="KW-0732">Signal</keyword>
<keyword evidence="17" id="KW-0325">Glycoprotein</keyword>
<dbReference type="Proteomes" id="UP001443914">
    <property type="component" value="Unassembled WGS sequence"/>
</dbReference>
<evidence type="ECO:0000313" key="22">
    <source>
        <dbReference type="Proteomes" id="UP001443914"/>
    </source>
</evidence>
<evidence type="ECO:0000256" key="2">
    <source>
        <dbReference type="ARBA" id="ARBA00007606"/>
    </source>
</evidence>
<evidence type="ECO:0000256" key="19">
    <source>
        <dbReference type="SAM" id="SignalP"/>
    </source>
</evidence>
<gene>
    <name evidence="21" type="ORF">RND81_05G265300</name>
</gene>
<feature type="transmembrane region" description="Helical" evidence="18">
    <location>
        <begin position="293"/>
        <end position="316"/>
    </location>
</feature>
<keyword evidence="11" id="KW-0547">Nucleotide-binding</keyword>
<reference evidence="21" key="1">
    <citation type="submission" date="2024-03" db="EMBL/GenBank/DDBJ databases">
        <title>WGS assembly of Saponaria officinalis var. Norfolk2.</title>
        <authorList>
            <person name="Jenkins J."/>
            <person name="Shu S."/>
            <person name="Grimwood J."/>
            <person name="Barry K."/>
            <person name="Goodstein D."/>
            <person name="Schmutz J."/>
            <person name="Leebens-Mack J."/>
            <person name="Osbourn A."/>
        </authorList>
    </citation>
    <scope>NUCLEOTIDE SEQUENCE [LARGE SCALE GENOMIC DNA]</scope>
    <source>
        <strain evidence="21">JIC</strain>
    </source>
</reference>
<sequence>MAIRTLGFPSTTIACTIFLLIVITAQENTQFIFNGFKGCINNLHVDGLAKIHKNGLLQLTDFTMLNTSHVFYKNPVAFGRNHLSFSTTFVFAMHPQITNHSGHGIAFFISRTMNLHNTALGQSYPGLFNTSSNGLKSNHIFALELDTMQNIAFKDIDDNHVGIDVNSLVSVNSALASFYSNREGEWKTLRLTSGKPVQVWIDYDGLEKRIDVAIGPIDESKPSKSLLSEHLDLSTILVDSMYIGFSSATGLVSNYHSILGWSWNQSGPAQYLDTSKLPSLPKFRNHWSRLNKVIVVVMVSVLSLVVLMIGGVSWIIRRKKYDELEEPWERIYAPHRYSYKDLFTRQRGLETQSF</sequence>
<dbReference type="EC" id="2.7.11.1" evidence="5"/>
<evidence type="ECO:0000256" key="5">
    <source>
        <dbReference type="ARBA" id="ARBA00012513"/>
    </source>
</evidence>
<evidence type="ECO:0000256" key="6">
    <source>
        <dbReference type="ARBA" id="ARBA00022527"/>
    </source>
</evidence>
<keyword evidence="16" id="KW-0675">Receptor</keyword>
<evidence type="ECO:0000256" key="17">
    <source>
        <dbReference type="ARBA" id="ARBA00023180"/>
    </source>
</evidence>
<dbReference type="PANTHER" id="PTHR32401:SF51">
    <property type="entry name" value="NON-SPECIFIC SERINE_THREONINE PROTEIN KINASE"/>
    <property type="match status" value="1"/>
</dbReference>
<keyword evidence="13" id="KW-0067">ATP-binding</keyword>
<dbReference type="EMBL" id="JBDFQZ010000005">
    <property type="protein sequence ID" value="KAK9727204.1"/>
    <property type="molecule type" value="Genomic_DNA"/>
</dbReference>
<protein>
    <recommendedName>
        <fullName evidence="5">non-specific serine/threonine protein kinase</fullName>
        <ecNumber evidence="5">2.7.11.1</ecNumber>
    </recommendedName>
</protein>
<dbReference type="Pfam" id="PF00139">
    <property type="entry name" value="Lectin_legB"/>
    <property type="match status" value="1"/>
</dbReference>
<accession>A0AAW1L3V8</accession>
<dbReference type="InterPro" id="IPR001220">
    <property type="entry name" value="Legume_lectin_dom"/>
</dbReference>
<evidence type="ECO:0000256" key="14">
    <source>
        <dbReference type="ARBA" id="ARBA00022989"/>
    </source>
</evidence>
<comment type="subcellular location">
    <subcellularLocation>
        <location evidence="1">Membrane</location>
        <topology evidence="1">Single-pass type I membrane protein</topology>
    </subcellularLocation>
</comment>
<dbReference type="CDD" id="cd06899">
    <property type="entry name" value="lectin_legume_LecRK_Arcelin_ConA"/>
    <property type="match status" value="1"/>
</dbReference>
<keyword evidence="7" id="KW-0808">Transferase</keyword>
<feature type="domain" description="Legume lectin" evidence="20">
    <location>
        <begin position="29"/>
        <end position="278"/>
    </location>
</feature>
<keyword evidence="15 18" id="KW-0472">Membrane</keyword>
<dbReference type="PANTHER" id="PTHR32401">
    <property type="entry name" value="CONCANAVALIN A-LIKE LECTIN FAMILY PROTEIN"/>
    <property type="match status" value="1"/>
</dbReference>
<evidence type="ECO:0000256" key="4">
    <source>
        <dbReference type="ARBA" id="ARBA00010217"/>
    </source>
</evidence>
<evidence type="ECO:0000313" key="21">
    <source>
        <dbReference type="EMBL" id="KAK9727204.1"/>
    </source>
</evidence>
<evidence type="ECO:0000256" key="13">
    <source>
        <dbReference type="ARBA" id="ARBA00022840"/>
    </source>
</evidence>
<keyword evidence="22" id="KW-1185">Reference proteome</keyword>
<keyword evidence="14 18" id="KW-1133">Transmembrane helix</keyword>
<dbReference type="Gene3D" id="2.60.120.200">
    <property type="match status" value="1"/>
</dbReference>
<dbReference type="GO" id="GO:0030246">
    <property type="term" value="F:carbohydrate binding"/>
    <property type="evidence" value="ECO:0007669"/>
    <property type="project" value="UniProtKB-KW"/>
</dbReference>
<dbReference type="InterPro" id="IPR013320">
    <property type="entry name" value="ConA-like_dom_sf"/>
</dbReference>
<evidence type="ECO:0000256" key="8">
    <source>
        <dbReference type="ARBA" id="ARBA00022692"/>
    </source>
</evidence>
<dbReference type="InterPro" id="IPR050258">
    <property type="entry name" value="Leguminous_Lectin"/>
</dbReference>
<keyword evidence="12" id="KW-0418">Kinase</keyword>
<comment type="caution">
    <text evidence="21">The sequence shown here is derived from an EMBL/GenBank/DDBJ whole genome shotgun (WGS) entry which is preliminary data.</text>
</comment>
<comment type="similarity">
    <text evidence="3">In the N-terminal section; belongs to the leguminous lectin family.</text>
</comment>
<evidence type="ECO:0000259" key="20">
    <source>
        <dbReference type="Pfam" id="PF00139"/>
    </source>
</evidence>
<proteinExistence type="inferred from homology"/>
<evidence type="ECO:0000256" key="12">
    <source>
        <dbReference type="ARBA" id="ARBA00022777"/>
    </source>
</evidence>
<evidence type="ECO:0000256" key="9">
    <source>
        <dbReference type="ARBA" id="ARBA00022729"/>
    </source>
</evidence>
<feature type="signal peptide" evidence="19">
    <location>
        <begin position="1"/>
        <end position="25"/>
    </location>
</feature>
<organism evidence="21 22">
    <name type="scientific">Saponaria officinalis</name>
    <name type="common">Common soapwort</name>
    <name type="synonym">Lychnis saponaria</name>
    <dbReference type="NCBI Taxonomy" id="3572"/>
    <lineage>
        <taxon>Eukaryota</taxon>
        <taxon>Viridiplantae</taxon>
        <taxon>Streptophyta</taxon>
        <taxon>Embryophyta</taxon>
        <taxon>Tracheophyta</taxon>
        <taxon>Spermatophyta</taxon>
        <taxon>Magnoliopsida</taxon>
        <taxon>eudicotyledons</taxon>
        <taxon>Gunneridae</taxon>
        <taxon>Pentapetalae</taxon>
        <taxon>Caryophyllales</taxon>
        <taxon>Caryophyllaceae</taxon>
        <taxon>Caryophylleae</taxon>
        <taxon>Saponaria</taxon>
    </lineage>
</organism>